<dbReference type="Proteomes" id="UP000225972">
    <property type="component" value="Unassembled WGS sequence"/>
</dbReference>
<feature type="signal peptide" evidence="2">
    <location>
        <begin position="1"/>
        <end position="21"/>
    </location>
</feature>
<dbReference type="AlphaFoldDB" id="A0A238JFQ7"/>
<proteinExistence type="predicted"/>
<keyword evidence="1 2" id="KW-0732">Signal</keyword>
<dbReference type="Gene3D" id="3.40.190.10">
    <property type="entry name" value="Periplasmic binding protein-like II"/>
    <property type="match status" value="2"/>
</dbReference>
<dbReference type="OrthoDB" id="8673316at2"/>
<reference evidence="4" key="1">
    <citation type="submission" date="2017-05" db="EMBL/GenBank/DDBJ databases">
        <authorList>
            <person name="Rodrigo-Torres L."/>
            <person name="Arahal R. D."/>
            <person name="Lucena T."/>
        </authorList>
    </citation>
    <scope>NUCLEOTIDE SEQUENCE [LARGE SCALE GENOMIC DNA]</scope>
    <source>
        <strain evidence="4">CECT 8649</strain>
    </source>
</reference>
<dbReference type="SUPFAM" id="SSF53850">
    <property type="entry name" value="Periplasmic binding protein-like II"/>
    <property type="match status" value="1"/>
</dbReference>
<organism evidence="3 4">
    <name type="scientific">Pelagimonas phthalicica</name>
    <dbReference type="NCBI Taxonomy" id="1037362"/>
    <lineage>
        <taxon>Bacteria</taxon>
        <taxon>Pseudomonadati</taxon>
        <taxon>Pseudomonadota</taxon>
        <taxon>Alphaproteobacteria</taxon>
        <taxon>Rhodobacterales</taxon>
        <taxon>Roseobacteraceae</taxon>
        <taxon>Pelagimonas</taxon>
    </lineage>
</organism>
<evidence type="ECO:0000256" key="2">
    <source>
        <dbReference type="SAM" id="SignalP"/>
    </source>
</evidence>
<sequence>MRIKSAILAGALALTPMAAFSEETAEMSFDQWLQWAQLGEHQPAAEDWEQIIAAAKEEGSLTVYASSSSISKVAEDFMKIYPEIQVNAFDLGSEKTIEKLVREHQAELYNVDVVTTGGAAQMIYEMLPAERIVNYVPRYLEDNIPTDLQSPLLTQMVEATVLFYNTEAYPDGPPISNIWELTEPEWTKRVGMKSPLGSLTTLALIANLVEHGPAFEEAYEAYAGKPLEFSDGIDNGAYEFFHRLIQNDLVIFSSGSKLAAASGLPGQERPQISFSSMHYINKNKSDGYQNAILYDLEPAGVYAYSTYTSIAGRAPKPNAAKLFVAFQLGSDNLTPDTKIAAPFREGESLELLHGMGAYYKVGTFSPRNDVPIPEGADQWPSVKKLWGSPEFQRDNVALVADFWVYETSQ</sequence>
<name>A0A238JFQ7_9RHOB</name>
<evidence type="ECO:0008006" key="5">
    <source>
        <dbReference type="Google" id="ProtNLM"/>
    </source>
</evidence>
<evidence type="ECO:0000313" key="3">
    <source>
        <dbReference type="EMBL" id="SMX29223.1"/>
    </source>
</evidence>
<protein>
    <recommendedName>
        <fullName evidence="5">Iron(III) transport system substrate-binding protein</fullName>
    </recommendedName>
</protein>
<accession>A0A238JFQ7</accession>
<dbReference type="PANTHER" id="PTHR30006">
    <property type="entry name" value="THIAMINE-BINDING PERIPLASMIC PROTEIN-RELATED"/>
    <property type="match status" value="1"/>
</dbReference>
<evidence type="ECO:0000313" key="4">
    <source>
        <dbReference type="Proteomes" id="UP000225972"/>
    </source>
</evidence>
<evidence type="ECO:0000256" key="1">
    <source>
        <dbReference type="ARBA" id="ARBA00022729"/>
    </source>
</evidence>
<dbReference type="RefSeq" id="WP_099247089.1">
    <property type="nucleotide sequence ID" value="NZ_FXXP01000002.1"/>
</dbReference>
<gene>
    <name evidence="3" type="ORF">TRP8649_03356</name>
</gene>
<dbReference type="EMBL" id="FXXP01000002">
    <property type="protein sequence ID" value="SMX29223.1"/>
    <property type="molecule type" value="Genomic_DNA"/>
</dbReference>
<feature type="chain" id="PRO_5013144836" description="Iron(III) transport system substrate-binding protein" evidence="2">
    <location>
        <begin position="22"/>
        <end position="409"/>
    </location>
</feature>
<keyword evidence="4" id="KW-1185">Reference proteome</keyword>